<evidence type="ECO:0000256" key="2">
    <source>
        <dbReference type="SAM" id="SignalP"/>
    </source>
</evidence>
<reference evidence="3" key="1">
    <citation type="submission" date="2021-01" db="UniProtKB">
        <authorList>
            <consortium name="EnsemblMetazoa"/>
        </authorList>
    </citation>
    <scope>IDENTIFICATION</scope>
</reference>
<keyword evidence="2" id="KW-0732">Signal</keyword>
<dbReference type="AlphaFoldDB" id="A0A7M5WUK5"/>
<dbReference type="Pfam" id="PF04371">
    <property type="entry name" value="PAD_porph"/>
    <property type="match status" value="1"/>
</dbReference>
<dbReference type="GO" id="GO:0004668">
    <property type="term" value="F:protein-arginine deiminase activity"/>
    <property type="evidence" value="ECO:0007669"/>
    <property type="project" value="InterPro"/>
</dbReference>
<dbReference type="PANTHER" id="PTHR31377">
    <property type="entry name" value="AGMATINE DEIMINASE-RELATED"/>
    <property type="match status" value="1"/>
</dbReference>
<feature type="signal peptide" evidence="2">
    <location>
        <begin position="1"/>
        <end position="24"/>
    </location>
</feature>
<dbReference type="GO" id="GO:0009446">
    <property type="term" value="P:putrescine biosynthetic process"/>
    <property type="evidence" value="ECO:0007669"/>
    <property type="project" value="InterPro"/>
</dbReference>
<dbReference type="Proteomes" id="UP000594262">
    <property type="component" value="Unplaced"/>
</dbReference>
<evidence type="ECO:0000313" key="4">
    <source>
        <dbReference type="Proteomes" id="UP000594262"/>
    </source>
</evidence>
<sequence>MVVGGKTLLILQLLLVILTASSHGKHIKAHNHKHGRHHGPRRPSQLLVLAPPIKDNEYYKEKYWDVQRFYKRYSDAVLAQQERDDVQDRVVIVSDDRSYHDYLEAGVNENIMLMNHIDDPWVRDVAPPIPRSDVQFSYVGGSSLAEANKTQRIYDAFLRDIDVKAYKTEQFLLDGGNLVNNNKDAVITTKKFLTDNNLLEEEGVRVLQDLLHVEHVSILTPDEPKLAHSDGMAAYVCDDVIYQHKQDDVDFNEQVREELLTGCPHCQIVEVEGFLDDRFYKEGYASSCGVYVNCVVTNHFIYVPQFGGEHAALDEKALQQFENNPCGKRAVPINVGEVCIMGGSLRCLSWQTQGAMKDKVLKAVEEQHFGHTKKKKEITNDQSKKLIAPMVTKEKKDATKSRKRGLVTRLGNILDELTKMTKSFKQ</sequence>
<dbReference type="Gene3D" id="3.75.10.10">
    <property type="entry name" value="L-arginine/glycine Amidinotransferase, Chain A"/>
    <property type="match status" value="1"/>
</dbReference>
<dbReference type="PANTHER" id="PTHR31377:SF0">
    <property type="entry name" value="AGMATINE DEIMINASE-RELATED"/>
    <property type="match status" value="1"/>
</dbReference>
<evidence type="ECO:0000313" key="3">
    <source>
        <dbReference type="EnsemblMetazoa" id="CLYHEMP013373.1"/>
    </source>
</evidence>
<dbReference type="OrthoDB" id="544103at2759"/>
<keyword evidence="1" id="KW-0378">Hydrolase</keyword>
<dbReference type="RefSeq" id="XP_066910691.1">
    <property type="nucleotide sequence ID" value="XM_067054590.1"/>
</dbReference>
<dbReference type="EnsemblMetazoa" id="CLYHEMT013373.1">
    <property type="protein sequence ID" value="CLYHEMP013373.1"/>
    <property type="gene ID" value="CLYHEMG013373"/>
</dbReference>
<evidence type="ECO:0000256" key="1">
    <source>
        <dbReference type="ARBA" id="ARBA00022801"/>
    </source>
</evidence>
<dbReference type="GO" id="GO:0047632">
    <property type="term" value="F:agmatine deiminase activity"/>
    <property type="evidence" value="ECO:0007669"/>
    <property type="project" value="TreeGrafter"/>
</dbReference>
<feature type="chain" id="PRO_5029697999" evidence="2">
    <location>
        <begin position="25"/>
        <end position="426"/>
    </location>
</feature>
<name>A0A7M5WUK5_9CNID</name>
<proteinExistence type="predicted"/>
<dbReference type="GeneID" id="136798002"/>
<organism evidence="3 4">
    <name type="scientific">Clytia hemisphaerica</name>
    <dbReference type="NCBI Taxonomy" id="252671"/>
    <lineage>
        <taxon>Eukaryota</taxon>
        <taxon>Metazoa</taxon>
        <taxon>Cnidaria</taxon>
        <taxon>Hydrozoa</taxon>
        <taxon>Hydroidolina</taxon>
        <taxon>Leptothecata</taxon>
        <taxon>Obeliida</taxon>
        <taxon>Clytiidae</taxon>
        <taxon>Clytia</taxon>
    </lineage>
</organism>
<dbReference type="SUPFAM" id="SSF55909">
    <property type="entry name" value="Pentein"/>
    <property type="match status" value="1"/>
</dbReference>
<dbReference type="InterPro" id="IPR007466">
    <property type="entry name" value="Peptidyl-Arg-deiminase_porph"/>
</dbReference>
<protein>
    <submittedName>
        <fullName evidence="3">Uncharacterized protein</fullName>
    </submittedName>
</protein>
<accession>A0A7M5WUK5</accession>
<keyword evidence="4" id="KW-1185">Reference proteome</keyword>